<keyword evidence="9" id="KW-1185">Reference proteome</keyword>
<comment type="similarity">
    <text evidence="2">Belongs to the NAD(P)-dependent epimerase/dehydratase family.</text>
</comment>
<accession>A0ABT9ZVR4</accession>
<keyword evidence="4" id="KW-0119">Carbohydrate metabolism</keyword>
<evidence type="ECO:0000256" key="3">
    <source>
        <dbReference type="ARBA" id="ARBA00018569"/>
    </source>
</evidence>
<dbReference type="PANTHER" id="PTHR43725">
    <property type="entry name" value="UDP-GLUCOSE 4-EPIMERASE"/>
    <property type="match status" value="1"/>
</dbReference>
<feature type="domain" description="NAD-dependent epimerase/dehydratase" evidence="7">
    <location>
        <begin position="5"/>
        <end position="74"/>
    </location>
</feature>
<dbReference type="SUPFAM" id="SSF51735">
    <property type="entry name" value="NAD(P)-binding Rossmann-fold domains"/>
    <property type="match status" value="1"/>
</dbReference>
<dbReference type="PANTHER" id="PTHR43725:SF53">
    <property type="entry name" value="UDP-ARABINOSE 4-EPIMERASE 1"/>
    <property type="match status" value="1"/>
</dbReference>
<evidence type="ECO:0000256" key="5">
    <source>
        <dbReference type="ARBA" id="ARBA00031367"/>
    </source>
</evidence>
<evidence type="ECO:0000313" key="8">
    <source>
        <dbReference type="EMBL" id="MDQ0255332.1"/>
    </source>
</evidence>
<reference evidence="8 9" key="1">
    <citation type="submission" date="2023-07" db="EMBL/GenBank/DDBJ databases">
        <title>Genomic Encyclopedia of Type Strains, Phase IV (KMG-IV): sequencing the most valuable type-strain genomes for metagenomic binning, comparative biology and taxonomic classification.</title>
        <authorList>
            <person name="Goeker M."/>
        </authorList>
    </citation>
    <scope>NUCLEOTIDE SEQUENCE [LARGE SCALE GENOMIC DNA]</scope>
    <source>
        <strain evidence="8 9">DSM 9768</strain>
    </source>
</reference>
<organism evidence="8 9">
    <name type="scientific">Evansella vedderi</name>
    <dbReference type="NCBI Taxonomy" id="38282"/>
    <lineage>
        <taxon>Bacteria</taxon>
        <taxon>Bacillati</taxon>
        <taxon>Bacillota</taxon>
        <taxon>Bacilli</taxon>
        <taxon>Bacillales</taxon>
        <taxon>Bacillaceae</taxon>
        <taxon>Evansella</taxon>
    </lineage>
</organism>
<comment type="pathway">
    <text evidence="1">Carbohydrate metabolism; galactose metabolism.</text>
</comment>
<dbReference type="Gene3D" id="3.40.50.720">
    <property type="entry name" value="NAD(P)-binding Rossmann-like Domain"/>
    <property type="match status" value="1"/>
</dbReference>
<evidence type="ECO:0000256" key="2">
    <source>
        <dbReference type="ARBA" id="ARBA00007637"/>
    </source>
</evidence>
<dbReference type="Proteomes" id="UP001230005">
    <property type="component" value="Unassembled WGS sequence"/>
</dbReference>
<comment type="caution">
    <text evidence="8">The sequence shown here is derived from an EMBL/GenBank/DDBJ whole genome shotgun (WGS) entry which is preliminary data.</text>
</comment>
<proteinExistence type="inferred from homology"/>
<dbReference type="Pfam" id="PF01370">
    <property type="entry name" value="Epimerase"/>
    <property type="match status" value="1"/>
</dbReference>
<dbReference type="InterPro" id="IPR036291">
    <property type="entry name" value="NAD(P)-bd_dom_sf"/>
</dbReference>
<gene>
    <name evidence="8" type="ORF">J2S74_002714</name>
</gene>
<evidence type="ECO:0000256" key="1">
    <source>
        <dbReference type="ARBA" id="ARBA00004947"/>
    </source>
</evidence>
<evidence type="ECO:0000313" key="9">
    <source>
        <dbReference type="Proteomes" id="UP001230005"/>
    </source>
</evidence>
<evidence type="ECO:0000256" key="6">
    <source>
        <dbReference type="ARBA" id="ARBA00033067"/>
    </source>
</evidence>
<evidence type="ECO:0000256" key="4">
    <source>
        <dbReference type="ARBA" id="ARBA00023144"/>
    </source>
</evidence>
<evidence type="ECO:0000259" key="7">
    <source>
        <dbReference type="Pfam" id="PF01370"/>
    </source>
</evidence>
<dbReference type="EMBL" id="JAUSUG010000010">
    <property type="protein sequence ID" value="MDQ0255332.1"/>
    <property type="molecule type" value="Genomic_DNA"/>
</dbReference>
<name>A0ABT9ZVR4_9BACI</name>
<sequence length="74" mass="8175">MVSYLVTGGAGFIGSNIVQVLLNKGEKVKVLDNFSTGKKENIYHFLDDIELVEGDFTDEETVEKALKGVDIVFH</sequence>
<dbReference type="InterPro" id="IPR001509">
    <property type="entry name" value="Epimerase_deHydtase"/>
</dbReference>
<keyword evidence="4" id="KW-0299">Galactose metabolism</keyword>
<protein>
    <recommendedName>
        <fullName evidence="3">UDP-glucose 4-epimerase</fullName>
    </recommendedName>
    <alternativeName>
        <fullName evidence="6">Galactowaldenase</fullName>
    </alternativeName>
    <alternativeName>
        <fullName evidence="5">UDP-galactose 4-epimerase</fullName>
    </alternativeName>
</protein>